<dbReference type="PRINTS" id="PR00081">
    <property type="entry name" value="GDHRDH"/>
</dbReference>
<dbReference type="Gene3D" id="3.40.50.720">
    <property type="entry name" value="NAD(P)-binding Rossmann-like Domain"/>
    <property type="match status" value="1"/>
</dbReference>
<dbReference type="RefSeq" id="WP_249250096.1">
    <property type="nucleotide sequence ID" value="NZ_JAKIKT010000007.1"/>
</dbReference>
<keyword evidence="2" id="KW-0560">Oxidoreductase</keyword>
<evidence type="ECO:0000256" key="1">
    <source>
        <dbReference type="ARBA" id="ARBA00006484"/>
    </source>
</evidence>
<evidence type="ECO:0000313" key="4">
    <source>
        <dbReference type="Proteomes" id="UP001202831"/>
    </source>
</evidence>
<evidence type="ECO:0000256" key="2">
    <source>
        <dbReference type="ARBA" id="ARBA00023002"/>
    </source>
</evidence>
<dbReference type="PANTHER" id="PTHR43477">
    <property type="entry name" value="DIHYDROANTICAPSIN 7-DEHYDROGENASE"/>
    <property type="match status" value="1"/>
</dbReference>
<name>A0ABT0NCH7_9GAMM</name>
<sequence length="263" mass="28210">MKGKLQGKVALVVGASKEGNIGQGIAKLFSLEGAEVVASGRDTRGLKAFSQTTGISVLRCDIQKIRQIEHLVETVIEKYGRLDIVVQAAGSGLNKPFLEVTQAELKEMTDTQFIGPFRLLQMCIPAMSYGGSIIQISSAAATVMLENYAPYMATKAGIDHLIRVIANEFGHLGLKANSISPGLTPTPMTKDAISIPGLREAFEKQSPLGRLSTVDDIAQCALFLASDDCFISGENLQVNGGLRLRGFPTAEEINESMLLAKLR</sequence>
<dbReference type="InterPro" id="IPR036291">
    <property type="entry name" value="NAD(P)-bd_dom_sf"/>
</dbReference>
<dbReference type="PANTHER" id="PTHR43477:SF1">
    <property type="entry name" value="DIHYDROANTICAPSIN 7-DEHYDROGENASE"/>
    <property type="match status" value="1"/>
</dbReference>
<dbReference type="InterPro" id="IPR002347">
    <property type="entry name" value="SDR_fam"/>
</dbReference>
<accession>A0ABT0NCH7</accession>
<dbReference type="PRINTS" id="PR00080">
    <property type="entry name" value="SDRFAMILY"/>
</dbReference>
<organism evidence="3 4">
    <name type="scientific">Shewanella corallii</name>
    <dbReference type="NCBI Taxonomy" id="560080"/>
    <lineage>
        <taxon>Bacteria</taxon>
        <taxon>Pseudomonadati</taxon>
        <taxon>Pseudomonadota</taxon>
        <taxon>Gammaproteobacteria</taxon>
        <taxon>Alteromonadales</taxon>
        <taxon>Shewanellaceae</taxon>
        <taxon>Shewanella</taxon>
    </lineage>
</organism>
<evidence type="ECO:0000313" key="3">
    <source>
        <dbReference type="EMBL" id="MCL2915511.1"/>
    </source>
</evidence>
<dbReference type="Pfam" id="PF13561">
    <property type="entry name" value="adh_short_C2"/>
    <property type="match status" value="1"/>
</dbReference>
<dbReference type="Proteomes" id="UP001202831">
    <property type="component" value="Unassembled WGS sequence"/>
</dbReference>
<keyword evidence="4" id="KW-1185">Reference proteome</keyword>
<comment type="caution">
    <text evidence="3">The sequence shown here is derived from an EMBL/GenBank/DDBJ whole genome shotgun (WGS) entry which is preliminary data.</text>
</comment>
<dbReference type="EMBL" id="JAKIKT010000007">
    <property type="protein sequence ID" value="MCL2915511.1"/>
    <property type="molecule type" value="Genomic_DNA"/>
</dbReference>
<protein>
    <submittedName>
        <fullName evidence="3">SDR family oxidoreductase</fullName>
    </submittedName>
</protein>
<gene>
    <name evidence="3" type="ORF">L2725_17290</name>
</gene>
<reference evidence="3 4" key="1">
    <citation type="submission" date="2022-01" db="EMBL/GenBank/DDBJ databases">
        <title>Whole genome-based taxonomy of the Shewanellaceae.</title>
        <authorList>
            <person name="Martin-Rodriguez A.J."/>
        </authorList>
    </citation>
    <scope>NUCLEOTIDE SEQUENCE [LARGE SCALE GENOMIC DNA]</scope>
    <source>
        <strain evidence="3 4">DSM 21332</strain>
    </source>
</reference>
<comment type="similarity">
    <text evidence="1">Belongs to the short-chain dehydrogenases/reductases (SDR) family.</text>
</comment>
<proteinExistence type="inferred from homology"/>
<dbReference type="SUPFAM" id="SSF51735">
    <property type="entry name" value="NAD(P)-binding Rossmann-fold domains"/>
    <property type="match status" value="1"/>
</dbReference>
<dbReference type="CDD" id="cd05233">
    <property type="entry name" value="SDR_c"/>
    <property type="match status" value="1"/>
</dbReference>
<dbReference type="InterPro" id="IPR051122">
    <property type="entry name" value="SDR_DHRS6-like"/>
</dbReference>